<protein>
    <submittedName>
        <fullName evidence="1">Uncharacterized protein</fullName>
    </submittedName>
</protein>
<evidence type="ECO:0000313" key="1">
    <source>
        <dbReference type="EMBL" id="KAG0425264.1"/>
    </source>
</evidence>
<sequence length="95" mass="10888">PPEGVSRPTDLSNNVVSVAVVQTVLSQEMEQICCPPRPRYRPAPDRHNHIPEWHKYSDCPVIETPLHGKLLTTDQFVSFAARLVMSHDCRNRWND</sequence>
<keyword evidence="2" id="KW-1185">Reference proteome</keyword>
<feature type="non-terminal residue" evidence="1">
    <location>
        <position position="95"/>
    </location>
</feature>
<evidence type="ECO:0000313" key="2">
    <source>
        <dbReference type="Proteomes" id="UP000805193"/>
    </source>
</evidence>
<dbReference type="EMBL" id="JABSTQ010009869">
    <property type="protein sequence ID" value="KAG0425264.1"/>
    <property type="molecule type" value="Genomic_DNA"/>
</dbReference>
<reference evidence="1 2" key="1">
    <citation type="journal article" date="2020" name="Cell">
        <title>Large-Scale Comparative Analyses of Tick Genomes Elucidate Their Genetic Diversity and Vector Capacities.</title>
        <authorList>
            <consortium name="Tick Genome and Microbiome Consortium (TIGMIC)"/>
            <person name="Jia N."/>
            <person name="Wang J."/>
            <person name="Shi W."/>
            <person name="Du L."/>
            <person name="Sun Y."/>
            <person name="Zhan W."/>
            <person name="Jiang J.F."/>
            <person name="Wang Q."/>
            <person name="Zhang B."/>
            <person name="Ji P."/>
            <person name="Bell-Sakyi L."/>
            <person name="Cui X.M."/>
            <person name="Yuan T.T."/>
            <person name="Jiang B.G."/>
            <person name="Yang W.F."/>
            <person name="Lam T.T."/>
            <person name="Chang Q.C."/>
            <person name="Ding S.J."/>
            <person name="Wang X.J."/>
            <person name="Zhu J.G."/>
            <person name="Ruan X.D."/>
            <person name="Zhao L."/>
            <person name="Wei J.T."/>
            <person name="Ye R.Z."/>
            <person name="Que T.C."/>
            <person name="Du C.H."/>
            <person name="Zhou Y.H."/>
            <person name="Cheng J.X."/>
            <person name="Dai P.F."/>
            <person name="Guo W.B."/>
            <person name="Han X.H."/>
            <person name="Huang E.J."/>
            <person name="Li L.F."/>
            <person name="Wei W."/>
            <person name="Gao Y.C."/>
            <person name="Liu J.Z."/>
            <person name="Shao H.Z."/>
            <person name="Wang X."/>
            <person name="Wang C.C."/>
            <person name="Yang T.C."/>
            <person name="Huo Q.B."/>
            <person name="Li W."/>
            <person name="Chen H.Y."/>
            <person name="Chen S.E."/>
            <person name="Zhou L.G."/>
            <person name="Ni X.B."/>
            <person name="Tian J.H."/>
            <person name="Sheng Y."/>
            <person name="Liu T."/>
            <person name="Pan Y.S."/>
            <person name="Xia L.Y."/>
            <person name="Li J."/>
            <person name="Zhao F."/>
            <person name="Cao W.C."/>
        </authorList>
    </citation>
    <scope>NUCLEOTIDE SEQUENCE [LARGE SCALE GENOMIC DNA]</scope>
    <source>
        <strain evidence="1">Iper-2018</strain>
    </source>
</reference>
<feature type="non-terminal residue" evidence="1">
    <location>
        <position position="1"/>
    </location>
</feature>
<dbReference type="Proteomes" id="UP000805193">
    <property type="component" value="Unassembled WGS sequence"/>
</dbReference>
<comment type="caution">
    <text evidence="1">The sequence shown here is derived from an EMBL/GenBank/DDBJ whole genome shotgun (WGS) entry which is preliminary data.</text>
</comment>
<organism evidence="1 2">
    <name type="scientific">Ixodes persulcatus</name>
    <name type="common">Taiga tick</name>
    <dbReference type="NCBI Taxonomy" id="34615"/>
    <lineage>
        <taxon>Eukaryota</taxon>
        <taxon>Metazoa</taxon>
        <taxon>Ecdysozoa</taxon>
        <taxon>Arthropoda</taxon>
        <taxon>Chelicerata</taxon>
        <taxon>Arachnida</taxon>
        <taxon>Acari</taxon>
        <taxon>Parasitiformes</taxon>
        <taxon>Ixodida</taxon>
        <taxon>Ixodoidea</taxon>
        <taxon>Ixodidae</taxon>
        <taxon>Ixodinae</taxon>
        <taxon>Ixodes</taxon>
    </lineage>
</organism>
<gene>
    <name evidence="1" type="ORF">HPB47_027563</name>
</gene>
<accession>A0AC60PVJ4</accession>
<name>A0AC60PVJ4_IXOPE</name>
<proteinExistence type="predicted"/>